<evidence type="ECO:0000256" key="3">
    <source>
        <dbReference type="ARBA" id="ARBA00022692"/>
    </source>
</evidence>
<dbReference type="AlphaFoldDB" id="A0A194PGY1"/>
<feature type="coiled-coil region" evidence="6">
    <location>
        <begin position="216"/>
        <end position="253"/>
    </location>
</feature>
<dbReference type="STRING" id="66420.A0A194PGY1"/>
<dbReference type="EMBL" id="KQ459605">
    <property type="protein sequence ID" value="KPI91964.1"/>
    <property type="molecule type" value="Genomic_DNA"/>
</dbReference>
<feature type="transmembrane region" description="Helical" evidence="8">
    <location>
        <begin position="278"/>
        <end position="299"/>
    </location>
</feature>
<keyword evidence="4 8" id="KW-1133">Transmembrane helix</keyword>
<dbReference type="InterPro" id="IPR013783">
    <property type="entry name" value="Ig-like_fold"/>
</dbReference>
<keyword evidence="11" id="KW-1185">Reference proteome</keyword>
<dbReference type="PIRSF" id="PIRSF019693">
    <property type="entry name" value="VAMP-associated"/>
    <property type="match status" value="1"/>
</dbReference>
<dbReference type="GO" id="GO:0033149">
    <property type="term" value="F:FFAT motif binding"/>
    <property type="evidence" value="ECO:0007669"/>
    <property type="project" value="TreeGrafter"/>
</dbReference>
<dbReference type="Proteomes" id="UP000053268">
    <property type="component" value="Unassembled WGS sequence"/>
</dbReference>
<dbReference type="InterPro" id="IPR000535">
    <property type="entry name" value="MSP_dom"/>
</dbReference>
<feature type="domain" description="MSP" evidence="9">
    <location>
        <begin position="5"/>
        <end position="148"/>
    </location>
</feature>
<evidence type="ECO:0000313" key="10">
    <source>
        <dbReference type="EMBL" id="KPI91964.1"/>
    </source>
</evidence>
<feature type="compositionally biased region" description="Basic and acidic residues" evidence="7">
    <location>
        <begin position="167"/>
        <end position="180"/>
    </location>
</feature>
<keyword evidence="5 8" id="KW-0472">Membrane</keyword>
<dbReference type="Pfam" id="PF00635">
    <property type="entry name" value="Motile_Sperm"/>
    <property type="match status" value="1"/>
</dbReference>
<evidence type="ECO:0000259" key="9">
    <source>
        <dbReference type="PROSITE" id="PS50202"/>
    </source>
</evidence>
<accession>A0A194PGY1</accession>
<sequence>MPNQVLTIDPQNELKFKGLNTKVLKYSSSAHYLYQLKMLESTPRLFEQGFTTHMRLTNPSSDTVLFKIKTTAPKKYCVRPNSGVLEPNSKVDIAITPQPVYLDPNEKHKHKFMVQSVIAPEGRTNIDQVWKEISPDQLMDYKLKCVFETPRVSNLNDSGDNAAQNEVTKKRAPATEDSKVPKVAVEQNFLSVPQKPEEDDVSSSIGGNKTFTVFKHDNLENDLQKATSEVLLLREEESKLRHENLQLKEELLRLHQKVGEGRVRRHSYTPDKNAQATMIPWIAIAIGMAFLGIVIGKFLM</sequence>
<evidence type="ECO:0000256" key="5">
    <source>
        <dbReference type="ARBA" id="ARBA00023136"/>
    </source>
</evidence>
<dbReference type="Gene3D" id="2.60.40.10">
    <property type="entry name" value="Immunoglobulins"/>
    <property type="match status" value="1"/>
</dbReference>
<comment type="similarity">
    <text evidence="2">Belongs to the VAMP-associated protein (VAP) (TC 9.B.17) family.</text>
</comment>
<dbReference type="PROSITE" id="PS50202">
    <property type="entry name" value="MSP"/>
    <property type="match status" value="1"/>
</dbReference>
<proteinExistence type="inferred from homology"/>
<evidence type="ECO:0000256" key="4">
    <source>
        <dbReference type="ARBA" id="ARBA00022989"/>
    </source>
</evidence>
<keyword evidence="6" id="KW-0175">Coiled coil</keyword>
<evidence type="ECO:0000256" key="2">
    <source>
        <dbReference type="ARBA" id="ARBA00008932"/>
    </source>
</evidence>
<organism evidence="10 11">
    <name type="scientific">Papilio xuthus</name>
    <name type="common">Asian swallowtail butterfly</name>
    <dbReference type="NCBI Taxonomy" id="66420"/>
    <lineage>
        <taxon>Eukaryota</taxon>
        <taxon>Metazoa</taxon>
        <taxon>Ecdysozoa</taxon>
        <taxon>Arthropoda</taxon>
        <taxon>Hexapoda</taxon>
        <taxon>Insecta</taxon>
        <taxon>Pterygota</taxon>
        <taxon>Neoptera</taxon>
        <taxon>Endopterygota</taxon>
        <taxon>Lepidoptera</taxon>
        <taxon>Glossata</taxon>
        <taxon>Ditrysia</taxon>
        <taxon>Papilionoidea</taxon>
        <taxon>Papilionidae</taxon>
        <taxon>Papilioninae</taxon>
        <taxon>Papilio</taxon>
    </lineage>
</organism>
<evidence type="ECO:0000256" key="8">
    <source>
        <dbReference type="SAM" id="Phobius"/>
    </source>
</evidence>
<dbReference type="InterPro" id="IPR008962">
    <property type="entry name" value="PapD-like_sf"/>
</dbReference>
<name>A0A194PGY1_PAPXU</name>
<gene>
    <name evidence="10" type="ORF">RR46_08390</name>
</gene>
<dbReference type="GO" id="GO:0005789">
    <property type="term" value="C:endoplasmic reticulum membrane"/>
    <property type="evidence" value="ECO:0007669"/>
    <property type="project" value="InterPro"/>
</dbReference>
<dbReference type="InterPro" id="IPR016763">
    <property type="entry name" value="VAP"/>
</dbReference>
<dbReference type="GO" id="GO:0090158">
    <property type="term" value="P:endoplasmic reticulum membrane organization"/>
    <property type="evidence" value="ECO:0007669"/>
    <property type="project" value="TreeGrafter"/>
</dbReference>
<feature type="region of interest" description="Disordered" evidence="7">
    <location>
        <begin position="155"/>
        <end position="180"/>
    </location>
</feature>
<protein>
    <submittedName>
        <fullName evidence="10">Vesicle-associated membrane protein-associated protein A</fullName>
    </submittedName>
</protein>
<evidence type="ECO:0000313" key="11">
    <source>
        <dbReference type="Proteomes" id="UP000053268"/>
    </source>
</evidence>
<keyword evidence="3 8" id="KW-0812">Transmembrane</keyword>
<comment type="subcellular location">
    <subcellularLocation>
        <location evidence="1">Membrane</location>
        <topology evidence="1">Single-pass type IV membrane protein</topology>
    </subcellularLocation>
</comment>
<dbReference type="PANTHER" id="PTHR10809">
    <property type="entry name" value="VESICLE-ASSOCIATED MEMBRANE PROTEIN-ASSOCIATED PROTEIN"/>
    <property type="match status" value="1"/>
</dbReference>
<dbReference type="PANTHER" id="PTHR10809:SF6">
    <property type="entry name" value="AT11025P-RELATED"/>
    <property type="match status" value="1"/>
</dbReference>
<feature type="compositionally biased region" description="Polar residues" evidence="7">
    <location>
        <begin position="155"/>
        <end position="166"/>
    </location>
</feature>
<evidence type="ECO:0000256" key="1">
    <source>
        <dbReference type="ARBA" id="ARBA00004211"/>
    </source>
</evidence>
<reference evidence="10 11" key="1">
    <citation type="journal article" date="2015" name="Nat. Commun.">
        <title>Outbred genome sequencing and CRISPR/Cas9 gene editing in butterflies.</title>
        <authorList>
            <person name="Li X."/>
            <person name="Fan D."/>
            <person name="Zhang W."/>
            <person name="Liu G."/>
            <person name="Zhang L."/>
            <person name="Zhao L."/>
            <person name="Fang X."/>
            <person name="Chen L."/>
            <person name="Dong Y."/>
            <person name="Chen Y."/>
            <person name="Ding Y."/>
            <person name="Zhao R."/>
            <person name="Feng M."/>
            <person name="Zhu Y."/>
            <person name="Feng Y."/>
            <person name="Jiang X."/>
            <person name="Zhu D."/>
            <person name="Xiang H."/>
            <person name="Feng X."/>
            <person name="Li S."/>
            <person name="Wang J."/>
            <person name="Zhang G."/>
            <person name="Kronforst M.R."/>
            <person name="Wang W."/>
        </authorList>
    </citation>
    <scope>NUCLEOTIDE SEQUENCE [LARGE SCALE GENOMIC DNA]</scope>
    <source>
        <strain evidence="10">Ya'a_city_454_Px</strain>
        <tissue evidence="10">Whole body</tissue>
    </source>
</reference>
<evidence type="ECO:0000256" key="6">
    <source>
        <dbReference type="SAM" id="Coils"/>
    </source>
</evidence>
<dbReference type="SUPFAM" id="SSF49354">
    <property type="entry name" value="PapD-like"/>
    <property type="match status" value="1"/>
</dbReference>
<dbReference type="GO" id="GO:0005886">
    <property type="term" value="C:plasma membrane"/>
    <property type="evidence" value="ECO:0007669"/>
    <property type="project" value="TreeGrafter"/>
</dbReference>
<evidence type="ECO:0000256" key="7">
    <source>
        <dbReference type="SAM" id="MobiDB-lite"/>
    </source>
</evidence>
<dbReference type="GO" id="GO:0061817">
    <property type="term" value="P:endoplasmic reticulum-plasma membrane tethering"/>
    <property type="evidence" value="ECO:0007669"/>
    <property type="project" value="TreeGrafter"/>
</dbReference>